<dbReference type="SMART" id="SM00895">
    <property type="entry name" value="FCD"/>
    <property type="match status" value="1"/>
</dbReference>
<protein>
    <submittedName>
        <fullName evidence="5">GntR family transcriptional regulator</fullName>
    </submittedName>
</protein>
<dbReference type="InterPro" id="IPR036390">
    <property type="entry name" value="WH_DNA-bd_sf"/>
</dbReference>
<dbReference type="PANTHER" id="PTHR43537">
    <property type="entry name" value="TRANSCRIPTIONAL REGULATOR, GNTR FAMILY"/>
    <property type="match status" value="1"/>
</dbReference>
<organism evidence="5 6">
    <name type="scientific">Microcella daejeonensis</name>
    <dbReference type="NCBI Taxonomy" id="2994971"/>
    <lineage>
        <taxon>Bacteria</taxon>
        <taxon>Bacillati</taxon>
        <taxon>Actinomycetota</taxon>
        <taxon>Actinomycetes</taxon>
        <taxon>Micrococcales</taxon>
        <taxon>Microbacteriaceae</taxon>
        <taxon>Microcella</taxon>
    </lineage>
</organism>
<dbReference type="PROSITE" id="PS50949">
    <property type="entry name" value="HTH_GNTR"/>
    <property type="match status" value="1"/>
</dbReference>
<dbReference type="CDD" id="cd07377">
    <property type="entry name" value="WHTH_GntR"/>
    <property type="match status" value="1"/>
</dbReference>
<evidence type="ECO:0000256" key="3">
    <source>
        <dbReference type="ARBA" id="ARBA00023163"/>
    </source>
</evidence>
<dbReference type="SUPFAM" id="SSF46785">
    <property type="entry name" value="Winged helix' DNA-binding domain"/>
    <property type="match status" value="1"/>
</dbReference>
<dbReference type="Proteomes" id="UP001164706">
    <property type="component" value="Chromosome"/>
</dbReference>
<dbReference type="SMART" id="SM00345">
    <property type="entry name" value="HTH_GNTR"/>
    <property type="match status" value="1"/>
</dbReference>
<dbReference type="Pfam" id="PF00392">
    <property type="entry name" value="GntR"/>
    <property type="match status" value="1"/>
</dbReference>
<dbReference type="GO" id="GO:0003677">
    <property type="term" value="F:DNA binding"/>
    <property type="evidence" value="ECO:0007669"/>
    <property type="project" value="UniProtKB-KW"/>
</dbReference>
<evidence type="ECO:0000313" key="5">
    <source>
        <dbReference type="EMBL" id="WAB82740.1"/>
    </source>
</evidence>
<dbReference type="InterPro" id="IPR008920">
    <property type="entry name" value="TF_FadR/GntR_C"/>
</dbReference>
<dbReference type="SUPFAM" id="SSF48008">
    <property type="entry name" value="GntR ligand-binding domain-like"/>
    <property type="match status" value="1"/>
</dbReference>
<reference evidence="5" key="1">
    <citation type="submission" date="2022-11" db="EMBL/GenBank/DDBJ databases">
        <title>Description of Microcella daejonensis nov. sp, isolated from riverside soil.</title>
        <authorList>
            <person name="Molina K.M."/>
            <person name="Kim S.B."/>
        </authorList>
    </citation>
    <scope>NUCLEOTIDE SEQUENCE</scope>
    <source>
        <strain evidence="5">MMS21-STM12</strain>
    </source>
</reference>
<dbReference type="Gene3D" id="1.20.120.530">
    <property type="entry name" value="GntR ligand-binding domain-like"/>
    <property type="match status" value="1"/>
</dbReference>
<proteinExistence type="predicted"/>
<evidence type="ECO:0000256" key="2">
    <source>
        <dbReference type="ARBA" id="ARBA00023125"/>
    </source>
</evidence>
<dbReference type="Pfam" id="PF07729">
    <property type="entry name" value="FCD"/>
    <property type="match status" value="1"/>
</dbReference>
<dbReference type="InterPro" id="IPR000524">
    <property type="entry name" value="Tscrpt_reg_HTH_GntR"/>
</dbReference>
<keyword evidence="3" id="KW-0804">Transcription</keyword>
<dbReference type="InterPro" id="IPR011711">
    <property type="entry name" value="GntR_C"/>
</dbReference>
<dbReference type="EMBL" id="CP113089">
    <property type="protein sequence ID" value="WAB82740.1"/>
    <property type="molecule type" value="Genomic_DNA"/>
</dbReference>
<sequence length="216" mass="23040">MRVHRALRAEIIEGVLAPGASLTETEQAARLGVSRTPVREALARLVAEGLVTERGPRTLVVSSIDADDVIALFTLRRALDEQSARVAAASADEAQRATLRRLAARFTAVDPAALAAADDEGRHGYYALVAEFDAALDEATAHSPYLAAATAGARVHLARVRRLARDDDERLAASAREHAAIADAIADGDAERAAHATHLHLHHALTSILRHLKETP</sequence>
<gene>
    <name evidence="5" type="ORF">OVN18_07910</name>
</gene>
<keyword evidence="6" id="KW-1185">Reference proteome</keyword>
<evidence type="ECO:0000313" key="6">
    <source>
        <dbReference type="Proteomes" id="UP001164706"/>
    </source>
</evidence>
<keyword evidence="1" id="KW-0805">Transcription regulation</keyword>
<dbReference type="GO" id="GO:0003700">
    <property type="term" value="F:DNA-binding transcription factor activity"/>
    <property type="evidence" value="ECO:0007669"/>
    <property type="project" value="InterPro"/>
</dbReference>
<dbReference type="Gene3D" id="1.10.10.10">
    <property type="entry name" value="Winged helix-like DNA-binding domain superfamily/Winged helix DNA-binding domain"/>
    <property type="match status" value="1"/>
</dbReference>
<evidence type="ECO:0000259" key="4">
    <source>
        <dbReference type="PROSITE" id="PS50949"/>
    </source>
</evidence>
<dbReference type="KEGG" id="mdb:OVN18_07910"/>
<name>A0A9E8MN54_9MICO</name>
<dbReference type="InterPro" id="IPR036388">
    <property type="entry name" value="WH-like_DNA-bd_sf"/>
</dbReference>
<feature type="domain" description="HTH gntR-type" evidence="4">
    <location>
        <begin position="1"/>
        <end position="64"/>
    </location>
</feature>
<dbReference type="AlphaFoldDB" id="A0A9E8MN54"/>
<dbReference type="PANTHER" id="PTHR43537:SF49">
    <property type="entry name" value="TRANSCRIPTIONAL REGULATORY PROTEIN"/>
    <property type="match status" value="1"/>
</dbReference>
<accession>A0A9E8MN54</accession>
<evidence type="ECO:0000256" key="1">
    <source>
        <dbReference type="ARBA" id="ARBA00023015"/>
    </source>
</evidence>
<dbReference type="PRINTS" id="PR00035">
    <property type="entry name" value="HTHGNTR"/>
</dbReference>
<keyword evidence="2" id="KW-0238">DNA-binding</keyword>